<dbReference type="EMBL" id="SKCS01000474">
    <property type="protein sequence ID" value="TNN06221.1"/>
    <property type="molecule type" value="Genomic_DNA"/>
</dbReference>
<dbReference type="PANTHER" id="PTHR10157:SF29">
    <property type="entry name" value="DOPAMINE BETA-HYDROXYLASE"/>
    <property type="match status" value="1"/>
</dbReference>
<dbReference type="InterPro" id="IPR014784">
    <property type="entry name" value="Cu2_ascorb_mOase-like_C"/>
</dbReference>
<dbReference type="FunFam" id="2.60.120.230:FF:000001">
    <property type="entry name" value="Monooxygenase, DBH-like 1"/>
    <property type="match status" value="1"/>
</dbReference>
<reference evidence="15 16" key="1">
    <citation type="submission" date="2019-03" db="EMBL/GenBank/DDBJ databases">
        <title>An improved genome assembly of the fluke Schistosoma japonicum.</title>
        <authorList>
            <person name="Hu W."/>
            <person name="Luo F."/>
            <person name="Yin M."/>
            <person name="Mo X."/>
            <person name="Sun C."/>
            <person name="Wu Q."/>
            <person name="Zhu B."/>
            <person name="Xiang M."/>
            <person name="Wang J."/>
            <person name="Wang Y."/>
            <person name="Zhang T."/>
            <person name="Xu B."/>
            <person name="Zheng H."/>
            <person name="Feng Z."/>
        </authorList>
    </citation>
    <scope>NUCLEOTIDE SEQUENCE [LARGE SCALE GENOMIC DNA]</scope>
    <source>
        <strain evidence="15">HuSjv2</strain>
        <tissue evidence="15">Worms</tissue>
    </source>
</reference>
<organism evidence="15 16">
    <name type="scientific">Schistosoma japonicum</name>
    <name type="common">Blood fluke</name>
    <dbReference type="NCBI Taxonomy" id="6182"/>
    <lineage>
        <taxon>Eukaryota</taxon>
        <taxon>Metazoa</taxon>
        <taxon>Spiralia</taxon>
        <taxon>Lophotrochozoa</taxon>
        <taxon>Platyhelminthes</taxon>
        <taxon>Trematoda</taxon>
        <taxon>Digenea</taxon>
        <taxon>Strigeidida</taxon>
        <taxon>Schistosomatoidea</taxon>
        <taxon>Schistosomatidae</taxon>
        <taxon>Schistosoma</taxon>
    </lineage>
</organism>
<dbReference type="InterPro" id="IPR028460">
    <property type="entry name" value="Tbh/DBH"/>
</dbReference>
<feature type="domain" description="Copper type II ascorbate-dependent monooxygenase N-terminal" evidence="13">
    <location>
        <begin position="244"/>
        <end position="360"/>
    </location>
</feature>
<dbReference type="Pfam" id="PF01082">
    <property type="entry name" value="Cu2_monooxygen"/>
    <property type="match status" value="1"/>
</dbReference>
<dbReference type="InterPro" id="IPR000945">
    <property type="entry name" value="DBH-like"/>
</dbReference>
<dbReference type="InterPro" id="IPR020611">
    <property type="entry name" value="Cu2_ascorb_mOase_CS-1"/>
</dbReference>
<evidence type="ECO:0000256" key="9">
    <source>
        <dbReference type="ARBA" id="ARBA00023033"/>
    </source>
</evidence>
<dbReference type="GO" id="GO:0042420">
    <property type="term" value="P:dopamine catabolic process"/>
    <property type="evidence" value="ECO:0007669"/>
    <property type="project" value="TreeGrafter"/>
</dbReference>
<dbReference type="InterPro" id="IPR000323">
    <property type="entry name" value="Cu2_ascorb_mOase_N"/>
</dbReference>
<keyword evidence="12" id="KW-0325">Glycoprotein</keyword>
<keyword evidence="16" id="KW-1185">Reference proteome</keyword>
<dbReference type="OrthoDB" id="129121at2759"/>
<feature type="non-terminal residue" evidence="15">
    <location>
        <position position="1"/>
    </location>
</feature>
<dbReference type="Gene3D" id="2.60.120.230">
    <property type="match status" value="1"/>
</dbReference>
<evidence type="ECO:0000256" key="2">
    <source>
        <dbReference type="ARBA" id="ARBA00004370"/>
    </source>
</evidence>
<dbReference type="Pfam" id="PF03712">
    <property type="entry name" value="Cu2_monoox_C"/>
    <property type="match status" value="1"/>
</dbReference>
<keyword evidence="8" id="KW-0186">Copper</keyword>
<dbReference type="GO" id="GO:0005615">
    <property type="term" value="C:extracellular space"/>
    <property type="evidence" value="ECO:0007669"/>
    <property type="project" value="TreeGrafter"/>
</dbReference>
<dbReference type="InterPro" id="IPR008977">
    <property type="entry name" value="PHM/PNGase_F_dom_sf"/>
</dbReference>
<dbReference type="PROSITE" id="PS00084">
    <property type="entry name" value="CU2_MONOOXYGENASE_1"/>
    <property type="match status" value="1"/>
</dbReference>
<keyword evidence="6" id="KW-1133">Transmembrane helix</keyword>
<protein>
    <submittedName>
        <fullName evidence="15">Dopamine beta-hydroxylase</fullName>
    </submittedName>
</protein>
<evidence type="ECO:0000256" key="6">
    <source>
        <dbReference type="ARBA" id="ARBA00022989"/>
    </source>
</evidence>
<sequence length="625" mass="73190">DNFNYSAYLNENDDYNLEWSVKLHNNQKWLHFNVCLNLFHINEVNQMKNISYLKVFGIGFGRKSEPMNLDVYMLYFPLHRSNKLHDKPNYLFMEAYTDKHSMLHLRDSVDSELYDVSYLEPWEINRNHQSICFNFGRMAISCRENGYSINNQTSHIFLFHSYYDEFNKYDTIYQLWLQRIGLTPFMLLNNLDMKKISYKKLLLLQLIKSSSYTKNLTLRSVDSCFEFHTFFNCRNSALALPILVEIPAVETTYWCTTIELPYFLEQHHIVRYENDIEVTSQGLIHHMEVFRCPGHNIRYYNAPCNSETKPDDLIDCREVIAAWAIGSTGLTFPEEAGIPIGGPRGQEYAVIEIHYNNPDSVPGIIDNSGFRFYITNKLRKHNVGIMELGLVYTPNNFIPPKQTHFTLAGYCDAQCTDVSLPHPNGIFVFASQLHTHMTGVKVVTYHLRNGTQLPDLNRDNYYSPHFQEIRQLDQQVQIKPGDTLITECTYDTSRKNQVTFGGLEKTNEMCLNYIFYYPKIELELCKSDVSFNSLSVFLNTLNTNENQQNHDNIKDRINNITWNEENIKYLGRFYRNAPIEMHCNSSRGIRIKNSKIYRFPEIIPSDDDEDEIHSENCSSVSYKLW</sequence>
<feature type="domain" description="Copper type II ascorbate-dependent monooxygenase C-terminal" evidence="14">
    <location>
        <begin position="382"/>
        <end position="533"/>
    </location>
</feature>
<comment type="caution">
    <text evidence="15">The sequence shown here is derived from an EMBL/GenBank/DDBJ whole genome shotgun (WGS) entry which is preliminary data.</text>
</comment>
<evidence type="ECO:0000313" key="16">
    <source>
        <dbReference type="Proteomes" id="UP000311919"/>
    </source>
</evidence>
<keyword evidence="4" id="KW-0812">Transmembrane</keyword>
<keyword evidence="9" id="KW-0503">Monooxygenase</keyword>
<dbReference type="STRING" id="6182.A0A4Z2CPN9"/>
<keyword evidence="10" id="KW-0472">Membrane</keyword>
<dbReference type="InterPro" id="IPR024548">
    <property type="entry name" value="Cu2_monoox_C"/>
</dbReference>
<evidence type="ECO:0000259" key="14">
    <source>
        <dbReference type="Pfam" id="PF03712"/>
    </source>
</evidence>
<evidence type="ECO:0000256" key="1">
    <source>
        <dbReference type="ARBA" id="ARBA00001973"/>
    </source>
</evidence>
<evidence type="ECO:0000256" key="4">
    <source>
        <dbReference type="ARBA" id="ARBA00022692"/>
    </source>
</evidence>
<dbReference type="AlphaFoldDB" id="A0A4Z2CPN9"/>
<dbReference type="PRINTS" id="PR00767">
    <property type="entry name" value="DBMONOXGNASE"/>
</dbReference>
<dbReference type="GO" id="GO:0006589">
    <property type="term" value="P:octopamine biosynthetic process"/>
    <property type="evidence" value="ECO:0007669"/>
    <property type="project" value="TreeGrafter"/>
</dbReference>
<dbReference type="GO" id="GO:0042421">
    <property type="term" value="P:norepinephrine biosynthetic process"/>
    <property type="evidence" value="ECO:0007669"/>
    <property type="project" value="TreeGrafter"/>
</dbReference>
<gene>
    <name evidence="15" type="ORF">EWB00_008519</name>
</gene>
<evidence type="ECO:0000256" key="3">
    <source>
        <dbReference type="ARBA" id="ARBA00010676"/>
    </source>
</evidence>
<proteinExistence type="inferred from homology"/>
<dbReference type="GO" id="GO:0030667">
    <property type="term" value="C:secretory granule membrane"/>
    <property type="evidence" value="ECO:0007669"/>
    <property type="project" value="TreeGrafter"/>
</dbReference>
<evidence type="ECO:0000256" key="12">
    <source>
        <dbReference type="ARBA" id="ARBA00023180"/>
    </source>
</evidence>
<keyword evidence="7" id="KW-0560">Oxidoreductase</keyword>
<dbReference type="FunFam" id="2.60.120.310:FF:000004">
    <property type="entry name" value="DBH-like monooxygenase protein 1"/>
    <property type="match status" value="1"/>
</dbReference>
<dbReference type="GO" id="GO:0004500">
    <property type="term" value="F:dopamine beta-monooxygenase activity"/>
    <property type="evidence" value="ECO:0007669"/>
    <property type="project" value="InterPro"/>
</dbReference>
<accession>A0A4Z2CPN9</accession>
<dbReference type="Proteomes" id="UP000311919">
    <property type="component" value="Unassembled WGS sequence"/>
</dbReference>
<dbReference type="InterPro" id="IPR036939">
    <property type="entry name" value="Cu2_ascorb_mOase_N_sf"/>
</dbReference>
<evidence type="ECO:0000259" key="13">
    <source>
        <dbReference type="Pfam" id="PF01082"/>
    </source>
</evidence>
<comment type="similarity">
    <text evidence="3">Belongs to the copper type II ascorbate-dependent monooxygenase family.</text>
</comment>
<keyword evidence="11" id="KW-1015">Disulfide bond</keyword>
<dbReference type="SUPFAM" id="SSF49742">
    <property type="entry name" value="PHM/PNGase F"/>
    <property type="match status" value="2"/>
</dbReference>
<name>A0A4Z2CPN9_SCHJA</name>
<evidence type="ECO:0000256" key="11">
    <source>
        <dbReference type="ARBA" id="ARBA00023157"/>
    </source>
</evidence>
<evidence type="ECO:0000256" key="8">
    <source>
        <dbReference type="ARBA" id="ARBA00023008"/>
    </source>
</evidence>
<evidence type="ECO:0000256" key="7">
    <source>
        <dbReference type="ARBA" id="ARBA00023002"/>
    </source>
</evidence>
<comment type="cofactor">
    <cofactor evidence="1">
        <name>Cu(2+)</name>
        <dbReference type="ChEBI" id="CHEBI:29036"/>
    </cofactor>
</comment>
<dbReference type="Gene3D" id="2.60.120.310">
    <property type="entry name" value="Copper type II, ascorbate-dependent monooxygenase, N-terminal domain"/>
    <property type="match status" value="1"/>
</dbReference>
<evidence type="ECO:0000256" key="5">
    <source>
        <dbReference type="ARBA" id="ARBA00022723"/>
    </source>
</evidence>
<evidence type="ECO:0000256" key="10">
    <source>
        <dbReference type="ARBA" id="ARBA00023136"/>
    </source>
</evidence>
<dbReference type="GO" id="GO:0005507">
    <property type="term" value="F:copper ion binding"/>
    <property type="evidence" value="ECO:0007669"/>
    <property type="project" value="InterPro"/>
</dbReference>
<dbReference type="PANTHER" id="PTHR10157">
    <property type="entry name" value="DOPAMINE BETA HYDROXYLASE RELATED"/>
    <property type="match status" value="1"/>
</dbReference>
<keyword evidence="5" id="KW-0479">Metal-binding</keyword>
<comment type="subcellular location">
    <subcellularLocation>
        <location evidence="2">Membrane</location>
    </subcellularLocation>
</comment>
<evidence type="ECO:0000313" key="15">
    <source>
        <dbReference type="EMBL" id="TNN06221.1"/>
    </source>
</evidence>